<dbReference type="SUPFAM" id="SSF88723">
    <property type="entry name" value="PIN domain-like"/>
    <property type="match status" value="1"/>
</dbReference>
<dbReference type="Gene3D" id="3.40.50.1010">
    <property type="entry name" value="5'-nuclease"/>
    <property type="match status" value="1"/>
</dbReference>
<feature type="domain" description="PIN" evidence="7">
    <location>
        <begin position="2"/>
        <end position="116"/>
    </location>
</feature>
<sequence>MIVLDASVLIAYLDAEDVQHEAANSLLAREIDDVFAANPLTLAEVLVAPARSGRLDAALSALRDLEVDERPFPPDTSVRLAQLRAGTGLRMPDCCVLLVAQDAAARVAAFDSRLAREAEALGLVTLRS</sequence>
<name>A0ABT9IA04_9ACTN</name>
<feature type="binding site" evidence="6">
    <location>
        <position position="93"/>
    </location>
    <ligand>
        <name>Mg(2+)</name>
        <dbReference type="ChEBI" id="CHEBI:18420"/>
    </ligand>
</feature>
<reference evidence="9" key="1">
    <citation type="submission" date="2023-05" db="EMBL/GenBank/DDBJ databases">
        <title>Draft genome of Pseudofrankia sp. BMG5.37.</title>
        <authorList>
            <person name="Gtari M."/>
            <person name="Ghodhbane F."/>
            <person name="Sbissi I."/>
        </authorList>
    </citation>
    <scope>NUCLEOTIDE SEQUENCE [LARGE SCALE GENOMIC DNA]</scope>
    <source>
        <strain evidence="9">BMG 814</strain>
    </source>
</reference>
<dbReference type="InterPro" id="IPR029060">
    <property type="entry name" value="PIN-like_dom_sf"/>
</dbReference>
<evidence type="ECO:0000256" key="1">
    <source>
        <dbReference type="ARBA" id="ARBA00022649"/>
    </source>
</evidence>
<evidence type="ECO:0000313" key="8">
    <source>
        <dbReference type="EMBL" id="MDP5182405.1"/>
    </source>
</evidence>
<evidence type="ECO:0000259" key="7">
    <source>
        <dbReference type="Pfam" id="PF01850"/>
    </source>
</evidence>
<dbReference type="CDD" id="cd09854">
    <property type="entry name" value="PIN_VapC-like"/>
    <property type="match status" value="1"/>
</dbReference>
<comment type="similarity">
    <text evidence="6">Belongs to the PINc/VapC protein family.</text>
</comment>
<keyword evidence="4 6" id="KW-0378">Hydrolase</keyword>
<accession>A0ABT9IA04</accession>
<comment type="caution">
    <text evidence="8">The sequence shown here is derived from an EMBL/GenBank/DDBJ whole genome shotgun (WGS) entry which is preliminary data.</text>
</comment>
<evidence type="ECO:0000256" key="6">
    <source>
        <dbReference type="HAMAP-Rule" id="MF_00265"/>
    </source>
</evidence>
<comment type="cofactor">
    <cofactor evidence="6">
        <name>Mg(2+)</name>
        <dbReference type="ChEBI" id="CHEBI:18420"/>
    </cofactor>
</comment>
<dbReference type="EC" id="3.1.-.-" evidence="6"/>
<dbReference type="EMBL" id="JASNFN010000005">
    <property type="protein sequence ID" value="MDP5182405.1"/>
    <property type="molecule type" value="Genomic_DNA"/>
</dbReference>
<keyword evidence="2 6" id="KW-0540">Nuclease</keyword>
<evidence type="ECO:0000256" key="4">
    <source>
        <dbReference type="ARBA" id="ARBA00022801"/>
    </source>
</evidence>
<keyword evidence="6" id="KW-0800">Toxin</keyword>
<comment type="function">
    <text evidence="6">Toxic component of a toxin-antitoxin (TA) system. An RNase.</text>
</comment>
<protein>
    <recommendedName>
        <fullName evidence="6">Ribonuclease VapC</fullName>
        <shortName evidence="6">RNase VapC</shortName>
        <ecNumber evidence="6">3.1.-.-</ecNumber>
    </recommendedName>
    <alternativeName>
        <fullName evidence="6">Toxin VapC</fullName>
    </alternativeName>
</protein>
<dbReference type="InterPro" id="IPR002716">
    <property type="entry name" value="PIN_dom"/>
</dbReference>
<dbReference type="InterPro" id="IPR022907">
    <property type="entry name" value="VapC_family"/>
</dbReference>
<proteinExistence type="inferred from homology"/>
<keyword evidence="3 6" id="KW-0479">Metal-binding</keyword>
<keyword evidence="9" id="KW-1185">Reference proteome</keyword>
<keyword evidence="5 6" id="KW-0460">Magnesium</keyword>
<evidence type="ECO:0000313" key="9">
    <source>
        <dbReference type="Proteomes" id="UP001233673"/>
    </source>
</evidence>
<gene>
    <name evidence="6" type="primary">vapC</name>
    <name evidence="8" type="ORF">QOZ88_07120</name>
</gene>
<dbReference type="HAMAP" id="MF_00265">
    <property type="entry name" value="VapC_Nob1"/>
    <property type="match status" value="1"/>
</dbReference>
<evidence type="ECO:0000256" key="2">
    <source>
        <dbReference type="ARBA" id="ARBA00022722"/>
    </source>
</evidence>
<dbReference type="RefSeq" id="WP_305999098.1">
    <property type="nucleotide sequence ID" value="NZ_JASNFN010000005.1"/>
</dbReference>
<keyword evidence="1 6" id="KW-1277">Toxin-antitoxin system</keyword>
<dbReference type="Pfam" id="PF01850">
    <property type="entry name" value="PIN"/>
    <property type="match status" value="1"/>
</dbReference>
<dbReference type="Proteomes" id="UP001233673">
    <property type="component" value="Unassembled WGS sequence"/>
</dbReference>
<organism evidence="8 9">
    <name type="scientific">Blastococcus carthaginiensis</name>
    <dbReference type="NCBI Taxonomy" id="3050034"/>
    <lineage>
        <taxon>Bacteria</taxon>
        <taxon>Bacillati</taxon>
        <taxon>Actinomycetota</taxon>
        <taxon>Actinomycetes</taxon>
        <taxon>Geodermatophilales</taxon>
        <taxon>Geodermatophilaceae</taxon>
        <taxon>Blastococcus</taxon>
    </lineage>
</organism>
<evidence type="ECO:0000256" key="5">
    <source>
        <dbReference type="ARBA" id="ARBA00022842"/>
    </source>
</evidence>
<evidence type="ECO:0000256" key="3">
    <source>
        <dbReference type="ARBA" id="ARBA00022723"/>
    </source>
</evidence>
<feature type="binding site" evidence="6">
    <location>
        <position position="5"/>
    </location>
    <ligand>
        <name>Mg(2+)</name>
        <dbReference type="ChEBI" id="CHEBI:18420"/>
    </ligand>
</feature>